<keyword evidence="2" id="KW-1185">Reference proteome</keyword>
<dbReference type="EMBL" id="CAKKNE010000001">
    <property type="protein sequence ID" value="CAH0364626.1"/>
    <property type="molecule type" value="Genomic_DNA"/>
</dbReference>
<proteinExistence type="predicted"/>
<sequence length="301" mass="32474">MGCSFSTGAQKIEAVLQRFDGVAPRQATDGSVAKVVGRCAPAGATLVSPISGRPCVYYKVVIKWYFLGDSEEAAGWRISEDLCETQAVDFFLTDDTGAQIRVNAADARWPEFWSGERSYGYKLDKDATARDESISTQEVTRTNGSSADHAISRPVVKRVSPLLEAFLQRHGESCHVQIRNKRHTSNLLAEEATLEAGDVVEALGVVRNGALTPTSNDAIAKDRMRAEAWPKPARAAWKALFAKTPAILLKDAGTQRARLEVPEGAAPGGRLDAAFPDGRKLVAVVPDWARAGDFVYATAAV</sequence>
<reference evidence="1" key="1">
    <citation type="submission" date="2021-11" db="EMBL/GenBank/DDBJ databases">
        <authorList>
            <consortium name="Genoscope - CEA"/>
            <person name="William W."/>
        </authorList>
    </citation>
    <scope>NUCLEOTIDE SEQUENCE</scope>
</reference>
<gene>
    <name evidence="1" type="ORF">PECAL_1P09980</name>
</gene>
<name>A0A8J2S7G6_9STRA</name>
<protein>
    <submittedName>
        <fullName evidence="1">Uncharacterized protein</fullName>
    </submittedName>
</protein>
<accession>A0A8J2S7G6</accession>
<comment type="caution">
    <text evidence="1">The sequence shown here is derived from an EMBL/GenBank/DDBJ whole genome shotgun (WGS) entry which is preliminary data.</text>
</comment>
<evidence type="ECO:0000313" key="2">
    <source>
        <dbReference type="Proteomes" id="UP000789595"/>
    </source>
</evidence>
<dbReference type="AlphaFoldDB" id="A0A8J2S7G6"/>
<organism evidence="1 2">
    <name type="scientific">Pelagomonas calceolata</name>
    <dbReference type="NCBI Taxonomy" id="35677"/>
    <lineage>
        <taxon>Eukaryota</taxon>
        <taxon>Sar</taxon>
        <taxon>Stramenopiles</taxon>
        <taxon>Ochrophyta</taxon>
        <taxon>Pelagophyceae</taxon>
        <taxon>Pelagomonadales</taxon>
        <taxon>Pelagomonadaceae</taxon>
        <taxon>Pelagomonas</taxon>
    </lineage>
</organism>
<evidence type="ECO:0000313" key="1">
    <source>
        <dbReference type="EMBL" id="CAH0364626.1"/>
    </source>
</evidence>
<dbReference type="Proteomes" id="UP000789595">
    <property type="component" value="Unassembled WGS sequence"/>
</dbReference>